<dbReference type="RefSeq" id="WP_395415927.1">
    <property type="nucleotide sequence ID" value="NZ_JBIPKE010000009.1"/>
</dbReference>
<dbReference type="PANTHER" id="PTHR10037:SF62">
    <property type="entry name" value="SODIUM CHANNEL PROTEIN 60E"/>
    <property type="match status" value="1"/>
</dbReference>
<dbReference type="Gene3D" id="1.20.120.350">
    <property type="entry name" value="Voltage-gated potassium channels. Chain C"/>
    <property type="match status" value="1"/>
</dbReference>
<evidence type="ECO:0000259" key="6">
    <source>
        <dbReference type="Pfam" id="PF00520"/>
    </source>
</evidence>
<reference evidence="7 8" key="1">
    <citation type="journal article" date="2013" name="Int. J. Syst. Evol. Microbiol.">
        <title>Marinoscillum luteum sp. nov., isolated from marine sediment.</title>
        <authorList>
            <person name="Cha I.T."/>
            <person name="Park S.J."/>
            <person name="Kim S.J."/>
            <person name="Kim J.G."/>
            <person name="Jung M.Y."/>
            <person name="Shin K.S."/>
            <person name="Kwon K.K."/>
            <person name="Yang S.H."/>
            <person name="Seo Y.S."/>
            <person name="Rhee S.K."/>
        </authorList>
    </citation>
    <scope>NUCLEOTIDE SEQUENCE [LARGE SCALE GENOMIC DNA]</scope>
    <source>
        <strain evidence="7 8">KCTC 23939</strain>
    </source>
</reference>
<proteinExistence type="predicted"/>
<dbReference type="InterPro" id="IPR027359">
    <property type="entry name" value="Volt_channel_dom_sf"/>
</dbReference>
<sequence length="277" mass="32257">MLIWDRVKNMDDLRAFIESKAFQYSIIALIIINAITIGLETSATIRESAGLWLTEIDKYILVIFTLEISVKIVAYRQKFFANTWNIFDFLIVAIALIPAAGPLHILRTLRVLRTARLIKNVPKLRLIIESLLKSIPSIGWIGVLLFMIFYIFAVIGTDLYQDQFPEYFGDMGKTFFTLFQVMTLESWSSGIARPMMQEVSYSYLFFIPFILLATYTTLNVFIAIVVNTMNEINRAEMKEEEERVKDFVHHEHEQMLEYLSSIERKITQLEKKIDQKN</sequence>
<evidence type="ECO:0000256" key="1">
    <source>
        <dbReference type="ARBA" id="ARBA00004141"/>
    </source>
</evidence>
<gene>
    <name evidence="7" type="ORF">ACHKAR_01825</name>
</gene>
<feature type="transmembrane region" description="Helical" evidence="5">
    <location>
        <begin position="203"/>
        <end position="226"/>
    </location>
</feature>
<dbReference type="PANTHER" id="PTHR10037">
    <property type="entry name" value="VOLTAGE-GATED CATION CHANNEL CALCIUM AND SODIUM"/>
    <property type="match status" value="1"/>
</dbReference>
<evidence type="ECO:0000256" key="3">
    <source>
        <dbReference type="ARBA" id="ARBA00022989"/>
    </source>
</evidence>
<dbReference type="InterPro" id="IPR043203">
    <property type="entry name" value="VGCC_Ca_Na"/>
</dbReference>
<feature type="domain" description="Ion transport" evidence="6">
    <location>
        <begin position="20"/>
        <end position="235"/>
    </location>
</feature>
<name>A0ABW7N3I1_9BACT</name>
<dbReference type="InterPro" id="IPR005821">
    <property type="entry name" value="Ion_trans_dom"/>
</dbReference>
<evidence type="ECO:0000313" key="8">
    <source>
        <dbReference type="Proteomes" id="UP001610063"/>
    </source>
</evidence>
<keyword evidence="2 5" id="KW-0812">Transmembrane</keyword>
<keyword evidence="8" id="KW-1185">Reference proteome</keyword>
<comment type="subcellular location">
    <subcellularLocation>
        <location evidence="1">Membrane</location>
        <topology evidence="1">Multi-pass membrane protein</topology>
    </subcellularLocation>
</comment>
<feature type="transmembrane region" description="Helical" evidence="5">
    <location>
        <begin position="87"/>
        <end position="106"/>
    </location>
</feature>
<organism evidence="7 8">
    <name type="scientific">Marinoscillum luteum</name>
    <dbReference type="NCBI Taxonomy" id="861051"/>
    <lineage>
        <taxon>Bacteria</taxon>
        <taxon>Pseudomonadati</taxon>
        <taxon>Bacteroidota</taxon>
        <taxon>Cytophagia</taxon>
        <taxon>Cytophagales</taxon>
        <taxon>Reichenbachiellaceae</taxon>
        <taxon>Marinoscillum</taxon>
    </lineage>
</organism>
<feature type="transmembrane region" description="Helical" evidence="5">
    <location>
        <begin position="138"/>
        <end position="160"/>
    </location>
</feature>
<evidence type="ECO:0000256" key="2">
    <source>
        <dbReference type="ARBA" id="ARBA00022692"/>
    </source>
</evidence>
<feature type="transmembrane region" description="Helical" evidence="5">
    <location>
        <begin position="21"/>
        <end position="39"/>
    </location>
</feature>
<accession>A0ABW7N3I1</accession>
<evidence type="ECO:0000313" key="7">
    <source>
        <dbReference type="EMBL" id="MFH6982154.1"/>
    </source>
</evidence>
<dbReference type="Proteomes" id="UP001610063">
    <property type="component" value="Unassembled WGS sequence"/>
</dbReference>
<dbReference type="SUPFAM" id="SSF81324">
    <property type="entry name" value="Voltage-gated potassium channels"/>
    <property type="match status" value="1"/>
</dbReference>
<protein>
    <submittedName>
        <fullName evidence="7">Ion transporter</fullName>
    </submittedName>
</protein>
<dbReference type="Gene3D" id="1.10.287.70">
    <property type="match status" value="1"/>
</dbReference>
<evidence type="ECO:0000256" key="5">
    <source>
        <dbReference type="SAM" id="Phobius"/>
    </source>
</evidence>
<keyword evidence="3 5" id="KW-1133">Transmembrane helix</keyword>
<evidence type="ECO:0000256" key="4">
    <source>
        <dbReference type="ARBA" id="ARBA00023136"/>
    </source>
</evidence>
<comment type="caution">
    <text evidence="7">The sequence shown here is derived from an EMBL/GenBank/DDBJ whole genome shotgun (WGS) entry which is preliminary data.</text>
</comment>
<dbReference type="Pfam" id="PF00520">
    <property type="entry name" value="Ion_trans"/>
    <property type="match status" value="1"/>
</dbReference>
<keyword evidence="4 5" id="KW-0472">Membrane</keyword>
<dbReference type="EMBL" id="JBIPKE010000009">
    <property type="protein sequence ID" value="MFH6982154.1"/>
    <property type="molecule type" value="Genomic_DNA"/>
</dbReference>